<comment type="caution">
    <text evidence="2">The sequence shown here is derived from an EMBL/GenBank/DDBJ whole genome shotgun (WGS) entry which is preliminary data.</text>
</comment>
<dbReference type="EMBL" id="BPLR01015531">
    <property type="protein sequence ID" value="GIY76780.1"/>
    <property type="molecule type" value="Genomic_DNA"/>
</dbReference>
<keyword evidence="3" id="KW-1185">Reference proteome</keyword>
<feature type="region of interest" description="Disordered" evidence="1">
    <location>
        <begin position="1"/>
        <end position="24"/>
    </location>
</feature>
<proteinExistence type="predicted"/>
<organism evidence="2 3">
    <name type="scientific">Caerostris extrusa</name>
    <name type="common">Bark spider</name>
    <name type="synonym">Caerostris bankana</name>
    <dbReference type="NCBI Taxonomy" id="172846"/>
    <lineage>
        <taxon>Eukaryota</taxon>
        <taxon>Metazoa</taxon>
        <taxon>Ecdysozoa</taxon>
        <taxon>Arthropoda</taxon>
        <taxon>Chelicerata</taxon>
        <taxon>Arachnida</taxon>
        <taxon>Araneae</taxon>
        <taxon>Araneomorphae</taxon>
        <taxon>Entelegynae</taxon>
        <taxon>Araneoidea</taxon>
        <taxon>Araneidae</taxon>
        <taxon>Caerostris</taxon>
    </lineage>
</organism>
<sequence>MVSVTLLWDRSPDPKLDQNRQAHELGSRTYPVAVTVGRAFFRRDERERDKKENHQRIFWRATLFPVVPNKSQDLIARKNNTAEKSFRRA</sequence>
<evidence type="ECO:0000313" key="3">
    <source>
        <dbReference type="Proteomes" id="UP001054945"/>
    </source>
</evidence>
<evidence type="ECO:0000313" key="2">
    <source>
        <dbReference type="EMBL" id="GIY76780.1"/>
    </source>
</evidence>
<dbReference type="AlphaFoldDB" id="A0AAV4W229"/>
<reference evidence="2 3" key="1">
    <citation type="submission" date="2021-06" db="EMBL/GenBank/DDBJ databases">
        <title>Caerostris extrusa draft genome.</title>
        <authorList>
            <person name="Kono N."/>
            <person name="Arakawa K."/>
        </authorList>
    </citation>
    <scope>NUCLEOTIDE SEQUENCE [LARGE SCALE GENOMIC DNA]</scope>
</reference>
<dbReference type="Proteomes" id="UP001054945">
    <property type="component" value="Unassembled WGS sequence"/>
</dbReference>
<evidence type="ECO:0000256" key="1">
    <source>
        <dbReference type="SAM" id="MobiDB-lite"/>
    </source>
</evidence>
<gene>
    <name evidence="2" type="ORF">CEXT_314201</name>
</gene>
<protein>
    <submittedName>
        <fullName evidence="2">Uncharacterized protein</fullName>
    </submittedName>
</protein>
<name>A0AAV4W229_CAEEX</name>
<feature type="compositionally biased region" description="Basic and acidic residues" evidence="1">
    <location>
        <begin position="10"/>
        <end position="24"/>
    </location>
</feature>
<accession>A0AAV4W229</accession>